<proteinExistence type="predicted"/>
<dbReference type="AlphaFoldDB" id="A0AAP2TMQ4"/>
<name>A0AAP2TMQ4_9BACT</name>
<reference evidence="2" key="1">
    <citation type="submission" date="2021-12" db="EMBL/GenBank/DDBJ databases">
        <authorList>
            <person name="Lv X."/>
        </authorList>
    </citation>
    <scope>NUCLEOTIDE SEQUENCE</scope>
    <source>
        <strain evidence="2">HF2106</strain>
    </source>
</reference>
<evidence type="ECO:0008006" key="5">
    <source>
        <dbReference type="Google" id="ProtNLM"/>
    </source>
</evidence>
<comment type="caution">
    <text evidence="3">The sequence shown here is derived from an EMBL/GenBank/DDBJ whole genome shotgun (WGS) entry which is preliminary data.</text>
</comment>
<gene>
    <name evidence="2" type="ORF">LYY06_04470</name>
    <name evidence="3" type="ORF">NND11_05065</name>
</gene>
<evidence type="ECO:0000313" key="2">
    <source>
        <dbReference type="EMBL" id="MCE4121523.1"/>
    </source>
</evidence>
<evidence type="ECO:0000313" key="3">
    <source>
        <dbReference type="EMBL" id="MCP9500922.1"/>
    </source>
</evidence>
<feature type="transmembrane region" description="Helical" evidence="1">
    <location>
        <begin position="12"/>
        <end position="33"/>
    </location>
</feature>
<dbReference type="EMBL" id="JAJTVO010000005">
    <property type="protein sequence ID" value="MCE4121523.1"/>
    <property type="molecule type" value="Genomic_DNA"/>
</dbReference>
<evidence type="ECO:0000256" key="1">
    <source>
        <dbReference type="SAM" id="Phobius"/>
    </source>
</evidence>
<keyword evidence="1" id="KW-1133">Transmembrane helix</keyword>
<sequence>MDFTKKNCRAMMLFWVVMLNVGSMASLLAVVVGCDHHVGTNTSAYMGHKYVDLQLPSGTKWATANLGGEEDELASEFYSWGELEVKRSYSKNNYQWMSGYPEEYGVLQDKHDVAHVRWEGKWRLPTKEEMEELEDTIHNTTWVFSPLNGHVSWLVKSKRNGQTIRLMALGYMKEGKLEQDSIGFYLGASVGTSMENTFVCMGFNNDTINMGDAGRYFGYTVRPVFK</sequence>
<protein>
    <recommendedName>
        <fullName evidence="5">DUF1566 domain-containing protein</fullName>
    </recommendedName>
</protein>
<organism evidence="3 4">
    <name type="scientific">Segatella copri</name>
    <dbReference type="NCBI Taxonomy" id="165179"/>
    <lineage>
        <taxon>Bacteria</taxon>
        <taxon>Pseudomonadati</taxon>
        <taxon>Bacteroidota</taxon>
        <taxon>Bacteroidia</taxon>
        <taxon>Bacteroidales</taxon>
        <taxon>Prevotellaceae</taxon>
        <taxon>Segatella</taxon>
    </lineage>
</organism>
<dbReference type="Proteomes" id="UP001200307">
    <property type="component" value="Unassembled WGS sequence"/>
</dbReference>
<keyword evidence="1" id="KW-0812">Transmembrane</keyword>
<keyword evidence="1" id="KW-0472">Membrane</keyword>
<evidence type="ECO:0000313" key="4">
    <source>
        <dbReference type="Proteomes" id="UP001206014"/>
    </source>
</evidence>
<dbReference type="RefSeq" id="WP_147329742.1">
    <property type="nucleotide sequence ID" value="NZ_CP042464.1"/>
</dbReference>
<dbReference type="Proteomes" id="UP001206014">
    <property type="component" value="Unassembled WGS sequence"/>
</dbReference>
<accession>A0AAP2TMQ4</accession>
<dbReference type="PROSITE" id="PS51257">
    <property type="entry name" value="PROKAR_LIPOPROTEIN"/>
    <property type="match status" value="1"/>
</dbReference>
<dbReference type="EMBL" id="JANDXR010000003">
    <property type="protein sequence ID" value="MCP9500922.1"/>
    <property type="molecule type" value="Genomic_DNA"/>
</dbReference>
<reference evidence="3" key="2">
    <citation type="submission" date="2022-07" db="EMBL/GenBank/DDBJ databases">
        <title>Prevotella copri.</title>
        <authorList>
            <person name="Yang C."/>
        </authorList>
    </citation>
    <scope>NUCLEOTIDE SEQUENCE</scope>
    <source>
        <strain evidence="3">HF88</strain>
    </source>
</reference>